<protein>
    <submittedName>
        <fullName evidence="2">Proline-rich protein PRCC</fullName>
    </submittedName>
</protein>
<evidence type="ECO:0000313" key="2">
    <source>
        <dbReference type="EMBL" id="EKC27252.1"/>
    </source>
</evidence>
<dbReference type="PANTHER" id="PTHR13621">
    <property type="entry name" value="PROLINE-RICH PROTEIN PRCC"/>
    <property type="match status" value="1"/>
</dbReference>
<dbReference type="EMBL" id="JH823237">
    <property type="protein sequence ID" value="EKC27252.1"/>
    <property type="molecule type" value="Genomic_DNA"/>
</dbReference>
<dbReference type="PROSITE" id="PS00018">
    <property type="entry name" value="EF_HAND_1"/>
    <property type="match status" value="1"/>
</dbReference>
<proteinExistence type="predicted"/>
<name>K1PSL1_MAGGI</name>
<sequence length="92" mass="10738">MQGKKHRGKESINIVDVNADDFISTVDVHKSMTEEQPERTSHKKGDGPSSQQKRKHQITYLAHQAKEREIELKNEWSNNRMSRKQTQAKYGF</sequence>
<accession>K1PSL1</accession>
<dbReference type="InterPro" id="IPR018247">
    <property type="entry name" value="EF_Hand_1_Ca_BS"/>
</dbReference>
<feature type="compositionally biased region" description="Polar residues" evidence="1">
    <location>
        <begin position="75"/>
        <end position="92"/>
    </location>
</feature>
<feature type="compositionally biased region" description="Basic and acidic residues" evidence="1">
    <location>
        <begin position="27"/>
        <end position="46"/>
    </location>
</feature>
<dbReference type="HOGENOM" id="CLU_159022_0_0_1"/>
<organism evidence="2">
    <name type="scientific">Magallana gigas</name>
    <name type="common">Pacific oyster</name>
    <name type="synonym">Crassostrea gigas</name>
    <dbReference type="NCBI Taxonomy" id="29159"/>
    <lineage>
        <taxon>Eukaryota</taxon>
        <taxon>Metazoa</taxon>
        <taxon>Spiralia</taxon>
        <taxon>Lophotrochozoa</taxon>
        <taxon>Mollusca</taxon>
        <taxon>Bivalvia</taxon>
        <taxon>Autobranchia</taxon>
        <taxon>Pteriomorphia</taxon>
        <taxon>Ostreida</taxon>
        <taxon>Ostreoidea</taxon>
        <taxon>Ostreidae</taxon>
        <taxon>Magallana</taxon>
    </lineage>
</organism>
<dbReference type="GO" id="GO:0005634">
    <property type="term" value="C:nucleus"/>
    <property type="evidence" value="ECO:0007669"/>
    <property type="project" value="TreeGrafter"/>
</dbReference>
<feature type="region of interest" description="Disordered" evidence="1">
    <location>
        <begin position="72"/>
        <end position="92"/>
    </location>
</feature>
<dbReference type="Pfam" id="PF10253">
    <property type="entry name" value="PRCC"/>
    <property type="match status" value="1"/>
</dbReference>
<feature type="region of interest" description="Disordered" evidence="1">
    <location>
        <begin position="27"/>
        <end position="58"/>
    </location>
</feature>
<reference evidence="2" key="1">
    <citation type="journal article" date="2012" name="Nature">
        <title>The oyster genome reveals stress adaptation and complexity of shell formation.</title>
        <authorList>
            <person name="Zhang G."/>
            <person name="Fang X."/>
            <person name="Guo X."/>
            <person name="Li L."/>
            <person name="Luo R."/>
            <person name="Xu F."/>
            <person name="Yang P."/>
            <person name="Zhang L."/>
            <person name="Wang X."/>
            <person name="Qi H."/>
            <person name="Xiong Z."/>
            <person name="Que H."/>
            <person name="Xie Y."/>
            <person name="Holland P.W."/>
            <person name="Paps J."/>
            <person name="Zhu Y."/>
            <person name="Wu F."/>
            <person name="Chen Y."/>
            <person name="Wang J."/>
            <person name="Peng C."/>
            <person name="Meng J."/>
            <person name="Yang L."/>
            <person name="Liu J."/>
            <person name="Wen B."/>
            <person name="Zhang N."/>
            <person name="Huang Z."/>
            <person name="Zhu Q."/>
            <person name="Feng Y."/>
            <person name="Mount A."/>
            <person name="Hedgecock D."/>
            <person name="Xu Z."/>
            <person name="Liu Y."/>
            <person name="Domazet-Loso T."/>
            <person name="Du Y."/>
            <person name="Sun X."/>
            <person name="Zhang S."/>
            <person name="Liu B."/>
            <person name="Cheng P."/>
            <person name="Jiang X."/>
            <person name="Li J."/>
            <person name="Fan D."/>
            <person name="Wang W."/>
            <person name="Fu W."/>
            <person name="Wang T."/>
            <person name="Wang B."/>
            <person name="Zhang J."/>
            <person name="Peng Z."/>
            <person name="Li Y."/>
            <person name="Li N."/>
            <person name="Wang J."/>
            <person name="Chen M."/>
            <person name="He Y."/>
            <person name="Tan F."/>
            <person name="Song X."/>
            <person name="Zheng Q."/>
            <person name="Huang R."/>
            <person name="Yang H."/>
            <person name="Du X."/>
            <person name="Chen L."/>
            <person name="Yang M."/>
            <person name="Gaffney P.M."/>
            <person name="Wang S."/>
            <person name="Luo L."/>
            <person name="She Z."/>
            <person name="Ming Y."/>
            <person name="Huang W."/>
            <person name="Zhang S."/>
            <person name="Huang B."/>
            <person name="Zhang Y."/>
            <person name="Qu T."/>
            <person name="Ni P."/>
            <person name="Miao G."/>
            <person name="Wang J."/>
            <person name="Wang Q."/>
            <person name="Steinberg C.E."/>
            <person name="Wang H."/>
            <person name="Li N."/>
            <person name="Qian L."/>
            <person name="Zhang G."/>
            <person name="Li Y."/>
            <person name="Yang H."/>
            <person name="Liu X."/>
            <person name="Wang J."/>
            <person name="Yin Y."/>
            <person name="Wang J."/>
        </authorList>
    </citation>
    <scope>NUCLEOTIDE SEQUENCE [LARGE SCALE GENOMIC DNA]</scope>
    <source>
        <strain evidence="2">05x7-T-G4-1.051#20</strain>
    </source>
</reference>
<dbReference type="PANTHER" id="PTHR13621:SF2">
    <property type="entry name" value="PROLINE-RICH PROTEIN PRCC"/>
    <property type="match status" value="1"/>
</dbReference>
<evidence type="ECO:0000256" key="1">
    <source>
        <dbReference type="SAM" id="MobiDB-lite"/>
    </source>
</evidence>
<dbReference type="InterPro" id="IPR018800">
    <property type="entry name" value="PRCC"/>
</dbReference>
<dbReference type="InParanoid" id="K1PSL1"/>
<dbReference type="AlphaFoldDB" id="K1PSL1"/>
<gene>
    <name evidence="2" type="ORF">CGI_10010102</name>
</gene>